<dbReference type="EMBL" id="CAQN01000888">
    <property type="protein sequence ID" value="CCQ69042.1"/>
    <property type="molecule type" value="Genomic_DNA"/>
</dbReference>
<dbReference type="AlphaFoldDB" id="T2JWM9"/>
<dbReference type="GO" id="GO:0032259">
    <property type="term" value="P:methylation"/>
    <property type="evidence" value="ECO:0007669"/>
    <property type="project" value="UniProtKB-KW"/>
</dbReference>
<keyword evidence="1" id="KW-0808">Transferase</keyword>
<proteinExistence type="predicted"/>
<sequence>MLEPKILKDIESAFRQFGYEAEDVFNAIAYIYSNIFSIKASEKLSGVLEKGKLISDIVFQDDCFKKNN</sequence>
<reference evidence="1 2" key="2">
    <citation type="submission" date="2013-09" db="EMBL/GenBank/DDBJ databases">
        <title>Whole genome comparison of six Crocosphaera watsonii strains with differing phenotypes.</title>
        <authorList>
            <person name="Bench S.R."/>
            <person name="Heller P."/>
            <person name="Frank I."/>
            <person name="Arciniega M."/>
            <person name="Shilova I.N."/>
            <person name="Zehr J.P."/>
        </authorList>
    </citation>
    <scope>NUCLEOTIDE SEQUENCE [LARGE SCALE GENOMIC DNA]</scope>
    <source>
        <strain evidence="1 2">WH 0402</strain>
    </source>
</reference>
<protein>
    <submittedName>
        <fullName evidence="1">Similar to Type I restriction-modification system methyltransferase subunit</fullName>
    </submittedName>
</protein>
<name>T2JWM9_CROWT</name>
<organism evidence="1 2">
    <name type="scientific">Crocosphaera watsonii WH 0402</name>
    <dbReference type="NCBI Taxonomy" id="1284629"/>
    <lineage>
        <taxon>Bacteria</taxon>
        <taxon>Bacillati</taxon>
        <taxon>Cyanobacteriota</taxon>
        <taxon>Cyanophyceae</taxon>
        <taxon>Oscillatoriophycideae</taxon>
        <taxon>Chroococcales</taxon>
        <taxon>Aphanothecaceae</taxon>
        <taxon>Crocosphaera</taxon>
    </lineage>
</organism>
<gene>
    <name evidence="1" type="ORF">CWATWH0402_419</name>
</gene>
<evidence type="ECO:0000313" key="2">
    <source>
        <dbReference type="Proteomes" id="UP000018130"/>
    </source>
</evidence>
<evidence type="ECO:0000313" key="1">
    <source>
        <dbReference type="EMBL" id="CCQ69042.1"/>
    </source>
</evidence>
<reference evidence="1 2" key="1">
    <citation type="submission" date="2013-01" db="EMBL/GenBank/DDBJ databases">
        <authorList>
            <person name="Bench S."/>
        </authorList>
    </citation>
    <scope>NUCLEOTIDE SEQUENCE [LARGE SCALE GENOMIC DNA]</scope>
    <source>
        <strain evidence="1 2">WH 0402</strain>
    </source>
</reference>
<accession>T2JWM9</accession>
<keyword evidence="1" id="KW-0489">Methyltransferase</keyword>
<dbReference type="RefSeq" id="WP_231599421.1">
    <property type="nucleotide sequence ID" value="NZ_CAQN01000888.1"/>
</dbReference>
<dbReference type="Proteomes" id="UP000018130">
    <property type="component" value="Unassembled WGS sequence"/>
</dbReference>
<comment type="caution">
    <text evidence="1">The sequence shown here is derived from an EMBL/GenBank/DDBJ whole genome shotgun (WGS) entry which is preliminary data.</text>
</comment>
<dbReference type="GO" id="GO:0008168">
    <property type="term" value="F:methyltransferase activity"/>
    <property type="evidence" value="ECO:0007669"/>
    <property type="project" value="UniProtKB-KW"/>
</dbReference>